<dbReference type="FunFam" id="3.60.130.10:FF:000001">
    <property type="entry name" value="Trimethyllysine dioxygenase, mitochondrial"/>
    <property type="match status" value="1"/>
</dbReference>
<evidence type="ECO:0000256" key="2">
    <source>
        <dbReference type="ARBA" id="ARBA00001961"/>
    </source>
</evidence>
<feature type="non-terminal residue" evidence="12">
    <location>
        <position position="1"/>
    </location>
</feature>
<evidence type="ECO:0000256" key="6">
    <source>
        <dbReference type="ARBA" id="ARBA00022873"/>
    </source>
</evidence>
<accession>A0A3M6T7M9</accession>
<dbReference type="GO" id="GO:0016706">
    <property type="term" value="F:2-oxoglutarate-dependent dioxygenase activity"/>
    <property type="evidence" value="ECO:0007669"/>
    <property type="project" value="UniProtKB-ARBA"/>
</dbReference>
<keyword evidence="13" id="KW-1185">Reference proteome</keyword>
<dbReference type="Pfam" id="PF06155">
    <property type="entry name" value="GBBH-like_N"/>
    <property type="match status" value="1"/>
</dbReference>
<keyword evidence="6" id="KW-0124">Carnitine biosynthesis</keyword>
<dbReference type="InterPro" id="IPR050411">
    <property type="entry name" value="AlphaKG_dependent_hydroxylases"/>
</dbReference>
<keyword evidence="7" id="KW-0223">Dioxygenase</keyword>
<keyword evidence="8" id="KW-0560">Oxidoreductase</keyword>
<evidence type="ECO:0000256" key="4">
    <source>
        <dbReference type="ARBA" id="ARBA00008654"/>
    </source>
</evidence>
<protein>
    <recommendedName>
        <fullName evidence="14">Gamma-butyrobetaine dioxygenase</fullName>
    </recommendedName>
</protein>
<dbReference type="UniPathway" id="UPA00118"/>
<comment type="cofactor">
    <cofactor evidence="2">
        <name>L-ascorbate</name>
        <dbReference type="ChEBI" id="CHEBI:38290"/>
    </cofactor>
</comment>
<keyword evidence="9" id="KW-0408">Iron</keyword>
<dbReference type="Pfam" id="PF02668">
    <property type="entry name" value="TauD"/>
    <property type="match status" value="1"/>
</dbReference>
<dbReference type="AlphaFoldDB" id="A0A3M6T7M9"/>
<dbReference type="STRING" id="46731.A0A3M6T7M9"/>
<comment type="cofactor">
    <cofactor evidence="1">
        <name>Fe(2+)</name>
        <dbReference type="ChEBI" id="CHEBI:29033"/>
    </cofactor>
</comment>
<dbReference type="InterPro" id="IPR042098">
    <property type="entry name" value="TauD-like_sf"/>
</dbReference>
<evidence type="ECO:0000256" key="1">
    <source>
        <dbReference type="ARBA" id="ARBA00001954"/>
    </source>
</evidence>
<organism evidence="12 13">
    <name type="scientific">Pocillopora damicornis</name>
    <name type="common">Cauliflower coral</name>
    <name type="synonym">Millepora damicornis</name>
    <dbReference type="NCBI Taxonomy" id="46731"/>
    <lineage>
        <taxon>Eukaryota</taxon>
        <taxon>Metazoa</taxon>
        <taxon>Cnidaria</taxon>
        <taxon>Anthozoa</taxon>
        <taxon>Hexacorallia</taxon>
        <taxon>Scleractinia</taxon>
        <taxon>Astrocoeniina</taxon>
        <taxon>Pocilloporidae</taxon>
        <taxon>Pocillopora</taxon>
    </lineage>
</organism>
<proteinExistence type="inferred from homology"/>
<dbReference type="InterPro" id="IPR003819">
    <property type="entry name" value="TauD/TfdA-like"/>
</dbReference>
<evidence type="ECO:0000256" key="7">
    <source>
        <dbReference type="ARBA" id="ARBA00022964"/>
    </source>
</evidence>
<evidence type="ECO:0000313" key="12">
    <source>
        <dbReference type="EMBL" id="RMX37351.1"/>
    </source>
</evidence>
<dbReference type="InterPro" id="IPR010376">
    <property type="entry name" value="GBBH-like_N"/>
</dbReference>
<evidence type="ECO:0008006" key="14">
    <source>
        <dbReference type="Google" id="ProtNLM"/>
    </source>
</evidence>
<feature type="domain" description="Gamma-butyrobetaine hydroxylase-like N-terminal" evidence="11">
    <location>
        <begin position="86"/>
        <end position="164"/>
    </location>
</feature>
<gene>
    <name evidence="12" type="ORF">pdam_00015459</name>
</gene>
<evidence type="ECO:0000256" key="8">
    <source>
        <dbReference type="ARBA" id="ARBA00023002"/>
    </source>
</evidence>
<evidence type="ECO:0000256" key="9">
    <source>
        <dbReference type="ARBA" id="ARBA00023004"/>
    </source>
</evidence>
<evidence type="ECO:0000256" key="3">
    <source>
        <dbReference type="ARBA" id="ARBA00005022"/>
    </source>
</evidence>
<evidence type="ECO:0000259" key="11">
    <source>
        <dbReference type="Pfam" id="PF06155"/>
    </source>
</evidence>
<dbReference type="Gene3D" id="3.30.2020.30">
    <property type="match status" value="1"/>
</dbReference>
<comment type="similarity">
    <text evidence="4">Belongs to the gamma-BBH/TMLD family.</text>
</comment>
<name>A0A3M6T7M9_POCDA</name>
<dbReference type="GO" id="GO:0005739">
    <property type="term" value="C:mitochondrion"/>
    <property type="evidence" value="ECO:0007669"/>
    <property type="project" value="TreeGrafter"/>
</dbReference>
<comment type="caution">
    <text evidence="12">The sequence shown here is derived from an EMBL/GenBank/DDBJ whole genome shotgun (WGS) entry which is preliminary data.</text>
</comment>
<sequence length="486" mass="55385">VDHKTVTVDDTVAANFVVTSRKKILRSLILIVKYNIQTKYQPVMTGIWRASSAGIRLSNQLSKCVCRCLGSSSVQLSKFVMKGIEEKSGKKMLNVTWQDDTSNAYPYIYLRDNCQCSQCYFKDSNQRLVDVVRDVDLNIRPTNVEMSEDGSKLSIAWPDKHETTLDADFLFVKRLPTEAELKDRVCEDVTTRKVNLWGSKFKDHIPHMKYHDILQDEMVEFEFLNSLYRYGLALVTDMPIQDGLVEKLGEHIGYLRMTAYGKTIVVSTRLQANSVAYTNLNKKFGVVRMTFSKIQMLFCKEQTPTEGGENSLVDSFHVAQQLKKEDPGAYELLTTTHILFRTSGTDILGEYDLEGARPLLELDHHGRLLRCNHNEGCRLDFLGVPAEKIHEMYKAYYSLTKRLKDPKNMFLHKLSPGEMIVFDNDRVLHGREGYTLSEEGGRCLESAYIDWDVARSRLSVLGKRLGKGPVARMDSKLSVTGQWSVS</sequence>
<reference evidence="12 13" key="1">
    <citation type="journal article" date="2018" name="Sci. Rep.">
        <title>Comparative analysis of the Pocillopora damicornis genome highlights role of immune system in coral evolution.</title>
        <authorList>
            <person name="Cunning R."/>
            <person name="Bay R.A."/>
            <person name="Gillette P."/>
            <person name="Baker A.C."/>
            <person name="Traylor-Knowles N."/>
        </authorList>
    </citation>
    <scope>NUCLEOTIDE SEQUENCE [LARGE SCALE GENOMIC DNA]</scope>
    <source>
        <strain evidence="12">RSMAS</strain>
        <tissue evidence="12">Whole animal</tissue>
    </source>
</reference>
<dbReference type="Gene3D" id="3.60.130.10">
    <property type="entry name" value="Clavaminate synthase-like"/>
    <property type="match status" value="1"/>
</dbReference>
<keyword evidence="5" id="KW-0479">Metal-binding</keyword>
<evidence type="ECO:0000313" key="13">
    <source>
        <dbReference type="Proteomes" id="UP000275408"/>
    </source>
</evidence>
<dbReference type="PANTHER" id="PTHR10696:SF33">
    <property type="entry name" value="GAMMA-BUTYROBETAINE DIOXYGENASE"/>
    <property type="match status" value="1"/>
</dbReference>
<dbReference type="GO" id="GO:0046872">
    <property type="term" value="F:metal ion binding"/>
    <property type="evidence" value="ECO:0007669"/>
    <property type="project" value="UniProtKB-KW"/>
</dbReference>
<dbReference type="FunFam" id="3.30.2020.30:FF:000002">
    <property type="entry name" value="Putative gamma-butyrobetaine dioxygenase"/>
    <property type="match status" value="1"/>
</dbReference>
<dbReference type="GO" id="GO:0045329">
    <property type="term" value="P:carnitine biosynthetic process"/>
    <property type="evidence" value="ECO:0007669"/>
    <property type="project" value="UniProtKB-UniPathway"/>
</dbReference>
<comment type="pathway">
    <text evidence="3">Amine and polyamine biosynthesis; carnitine biosynthesis.</text>
</comment>
<dbReference type="PANTHER" id="PTHR10696">
    <property type="entry name" value="GAMMA-BUTYROBETAINE HYDROXYLASE-RELATED"/>
    <property type="match status" value="1"/>
</dbReference>
<dbReference type="InterPro" id="IPR038492">
    <property type="entry name" value="GBBH-like_N_sf"/>
</dbReference>
<dbReference type="Proteomes" id="UP000275408">
    <property type="component" value="Unassembled WGS sequence"/>
</dbReference>
<dbReference type="EMBL" id="RCHS01004153">
    <property type="protein sequence ID" value="RMX37351.1"/>
    <property type="molecule type" value="Genomic_DNA"/>
</dbReference>
<dbReference type="OrthoDB" id="406634at2759"/>
<dbReference type="SUPFAM" id="SSF51197">
    <property type="entry name" value="Clavaminate synthase-like"/>
    <property type="match status" value="1"/>
</dbReference>
<evidence type="ECO:0000259" key="10">
    <source>
        <dbReference type="Pfam" id="PF02668"/>
    </source>
</evidence>
<feature type="domain" description="TauD/TfdA-like" evidence="10">
    <location>
        <begin position="208"/>
        <end position="445"/>
    </location>
</feature>
<evidence type="ECO:0000256" key="5">
    <source>
        <dbReference type="ARBA" id="ARBA00022723"/>
    </source>
</evidence>